<dbReference type="InterPro" id="IPR007655">
    <property type="entry name" value="Slam_C"/>
</dbReference>
<protein>
    <submittedName>
        <fullName evidence="2">DUF560 domain-containing protein</fullName>
    </submittedName>
</protein>
<dbReference type="EMBL" id="JAAYYV010000031">
    <property type="protein sequence ID" value="NLF53023.1"/>
    <property type="molecule type" value="Genomic_DNA"/>
</dbReference>
<comment type="caution">
    <text evidence="2">The sequence shown here is derived from an EMBL/GenBank/DDBJ whole genome shotgun (WGS) entry which is preliminary data.</text>
</comment>
<evidence type="ECO:0000313" key="3">
    <source>
        <dbReference type="Proteomes" id="UP000536534"/>
    </source>
</evidence>
<evidence type="ECO:0000313" key="2">
    <source>
        <dbReference type="EMBL" id="NLF53023.1"/>
    </source>
</evidence>
<dbReference type="AlphaFoldDB" id="A0A7X7R784"/>
<evidence type="ECO:0000259" key="1">
    <source>
        <dbReference type="Pfam" id="PF04575"/>
    </source>
</evidence>
<dbReference type="Pfam" id="PF04575">
    <property type="entry name" value="SlipAM"/>
    <property type="match status" value="1"/>
</dbReference>
<feature type="non-terminal residue" evidence="2">
    <location>
        <position position="1"/>
    </location>
</feature>
<sequence>RLELGRVLMLAKDYDGARYNFEQVLAHELPDGVRRTVLGVLSRIREELPSLTASIDIVFDSNANQATSVDEVEIDGVRYRLNADAREKSSTGVRVVLDGRVPIPNHSLWFVRGVVDHLEHDGKTLDFSYMQASAGRHFKFADHTFTVELGHHWARYQNERLYDGANWTLSDFRVLRPDLSMKLALSGMRLDYPAHPYRDGWQRVAAATFIYAAKPDSRWEMNLDYVDNGAKEDAYAFRLGQLGLRRVDEWGGGWITGVRVQAGQGRYQAPDPFFRETRRDTETRLEFDLLNRKLRIWKLSPRLHVGVIDRRSNIDFYAYRRGYMRLGLSGEF</sequence>
<reference evidence="2 3" key="1">
    <citation type="journal article" date="2020" name="Biotechnol. Biofuels">
        <title>New insights from the biogas microbiome by comprehensive genome-resolved metagenomics of nearly 1600 species originating from multiple anaerobic digesters.</title>
        <authorList>
            <person name="Campanaro S."/>
            <person name="Treu L."/>
            <person name="Rodriguez-R L.M."/>
            <person name="Kovalovszki A."/>
            <person name="Ziels R.M."/>
            <person name="Maus I."/>
            <person name="Zhu X."/>
            <person name="Kougias P.G."/>
            <person name="Basile A."/>
            <person name="Luo G."/>
            <person name="Schluter A."/>
            <person name="Konstantinidis K.T."/>
            <person name="Angelidaki I."/>
        </authorList>
    </citation>
    <scope>NUCLEOTIDE SEQUENCE [LARGE SCALE GENOMIC DNA]</scope>
    <source>
        <strain evidence="2">AS06rmzACSIP_256</strain>
    </source>
</reference>
<organism evidence="2 3">
    <name type="scientific">Thauera phenolivorans</name>
    <dbReference type="NCBI Taxonomy" id="1792543"/>
    <lineage>
        <taxon>Bacteria</taxon>
        <taxon>Pseudomonadati</taxon>
        <taxon>Pseudomonadota</taxon>
        <taxon>Betaproteobacteria</taxon>
        <taxon>Rhodocyclales</taxon>
        <taxon>Zoogloeaceae</taxon>
        <taxon>Thauera</taxon>
    </lineage>
</organism>
<dbReference type="Proteomes" id="UP000536534">
    <property type="component" value="Unassembled WGS sequence"/>
</dbReference>
<name>A0A7X7R784_9RHOO</name>
<proteinExistence type="predicted"/>
<gene>
    <name evidence="2" type="ORF">GX576_01210</name>
</gene>
<feature type="domain" description="Surface lipoprotein assembly modifier C-terminal" evidence="1">
    <location>
        <begin position="52"/>
        <end position="326"/>
    </location>
</feature>
<accession>A0A7X7R784</accession>